<dbReference type="InterPro" id="IPR036209">
    <property type="entry name" value="YwmB-like_sf"/>
</dbReference>
<dbReference type="Gene3D" id="3.30.360.40">
    <property type="entry name" value="YwmB-like"/>
    <property type="match status" value="1"/>
</dbReference>
<name>A0A150F6M3_9BACI</name>
<accession>A0A150F6M3</accession>
<reference evidence="3" key="1">
    <citation type="submission" date="2016-02" db="EMBL/GenBank/DDBJ databases">
        <authorList>
            <person name="Dunlap C."/>
        </authorList>
    </citation>
    <scope>NUCLEOTIDE SEQUENCE [LARGE SCALE GENOMIC DNA]</scope>
    <source>
        <strain evidence="3">NRRL B-41092</strain>
    </source>
</reference>
<evidence type="ECO:0000256" key="1">
    <source>
        <dbReference type="SAM" id="Coils"/>
    </source>
</evidence>
<evidence type="ECO:0000313" key="3">
    <source>
        <dbReference type="Proteomes" id="UP000075430"/>
    </source>
</evidence>
<dbReference type="STRING" id="1793963.AXI58_01365"/>
<organism evidence="2 3">
    <name type="scientific">Bacillus nakamurai</name>
    <dbReference type="NCBI Taxonomy" id="1793963"/>
    <lineage>
        <taxon>Bacteria</taxon>
        <taxon>Bacillati</taxon>
        <taxon>Bacillota</taxon>
        <taxon>Bacilli</taxon>
        <taxon>Bacillales</taxon>
        <taxon>Bacillaceae</taxon>
        <taxon>Bacillus</taxon>
    </lineage>
</organism>
<sequence length="246" mass="28336">MKKTRAGRAILFFVFLSALIAVFHSIHASELSPLAQIAAGMERQHVTVDEWTLHAKENLNLSLNEFDEKVKQLQKQNPQYRWEAAQENKIVKAVGTYSDKKNHTTFKLQLVTTLKNQNPTSYLLYEQMSQEQPESWNDTYEQFERQAHDIFQNKVFIFTCLKGHLNDNMSIVLQKKADQIMKEFEASPVEHVVEPHFVSVSAFTSKWTDYIMTSKHKMNVQIALRSAGMGEKHTVTVGTPIVTTEY</sequence>
<dbReference type="Gene3D" id="3.30.2030.10">
    <property type="entry name" value="YwmB-like"/>
    <property type="match status" value="1"/>
</dbReference>
<keyword evidence="1" id="KW-0175">Coiled coil</keyword>
<protein>
    <recommendedName>
        <fullName evidence="4">YwmB family TATA-box binding protein</fullName>
    </recommendedName>
</protein>
<feature type="coiled-coil region" evidence="1">
    <location>
        <begin position="56"/>
        <end position="83"/>
    </location>
</feature>
<dbReference type="Pfam" id="PF08680">
    <property type="entry name" value="DUF1779"/>
    <property type="match status" value="1"/>
</dbReference>
<dbReference type="RefSeq" id="WP_061522541.1">
    <property type="nucleotide sequence ID" value="NZ_JARLZY010000023.1"/>
</dbReference>
<dbReference type="OrthoDB" id="2374820at2"/>
<comment type="caution">
    <text evidence="2">The sequence shown here is derived from an EMBL/GenBank/DDBJ whole genome shotgun (WGS) entry which is preliminary data.</text>
</comment>
<evidence type="ECO:0000313" key="2">
    <source>
        <dbReference type="EMBL" id="KXZ17072.1"/>
    </source>
</evidence>
<dbReference type="InterPro" id="IPR014794">
    <property type="entry name" value="DUF1779"/>
</dbReference>
<gene>
    <name evidence="2" type="ORF">AXI58_01365</name>
</gene>
<evidence type="ECO:0008006" key="4">
    <source>
        <dbReference type="Google" id="ProtNLM"/>
    </source>
</evidence>
<proteinExistence type="predicted"/>
<dbReference type="EMBL" id="LSBA01000023">
    <property type="protein sequence ID" value="KXZ17072.1"/>
    <property type="molecule type" value="Genomic_DNA"/>
</dbReference>
<dbReference type="SUPFAM" id="SSF143842">
    <property type="entry name" value="YwmB-like"/>
    <property type="match status" value="1"/>
</dbReference>
<dbReference type="AlphaFoldDB" id="A0A150F6M3"/>
<dbReference type="Proteomes" id="UP000075430">
    <property type="component" value="Unassembled WGS sequence"/>
</dbReference>
<keyword evidence="3" id="KW-1185">Reference proteome</keyword>